<gene>
    <name evidence="3" type="ORF">BEN49_00865</name>
</gene>
<dbReference type="Pfam" id="PF18096">
    <property type="entry name" value="Thump_like"/>
    <property type="match status" value="1"/>
</dbReference>
<feature type="domain" description="PG-1098 ferredoxin-like" evidence="2">
    <location>
        <begin position="279"/>
        <end position="322"/>
    </location>
</feature>
<evidence type="ECO:0000313" key="3">
    <source>
        <dbReference type="EMBL" id="OGX89882.1"/>
    </source>
</evidence>
<dbReference type="Pfam" id="PF22013">
    <property type="entry name" value="PG_1098_Fer"/>
    <property type="match status" value="1"/>
</dbReference>
<dbReference type="InterPro" id="IPR029063">
    <property type="entry name" value="SAM-dependent_MTases_sf"/>
</dbReference>
<dbReference type="SUPFAM" id="SSF53335">
    <property type="entry name" value="S-adenosyl-L-methionine-dependent methyltransferases"/>
    <property type="match status" value="1"/>
</dbReference>
<dbReference type="Gene3D" id="1.10.10.1110">
    <property type="entry name" value="Methyltransferase PG1098, N-terminal domain"/>
    <property type="match status" value="1"/>
</dbReference>
<dbReference type="CDD" id="cd02440">
    <property type="entry name" value="AdoMet_MTases"/>
    <property type="match status" value="1"/>
</dbReference>
<organism evidence="3 4">
    <name type="scientific">Hymenobacter coccineus</name>
    <dbReference type="NCBI Taxonomy" id="1908235"/>
    <lineage>
        <taxon>Bacteria</taxon>
        <taxon>Pseudomonadati</taxon>
        <taxon>Bacteroidota</taxon>
        <taxon>Cytophagia</taxon>
        <taxon>Cytophagales</taxon>
        <taxon>Hymenobacteraceae</taxon>
        <taxon>Hymenobacter</taxon>
    </lineage>
</organism>
<proteinExistence type="predicted"/>
<protein>
    <submittedName>
        <fullName evidence="3">Uncharacterized protein</fullName>
    </submittedName>
</protein>
<dbReference type="InterPro" id="IPR041497">
    <property type="entry name" value="Thump-like"/>
</dbReference>
<evidence type="ECO:0000259" key="1">
    <source>
        <dbReference type="Pfam" id="PF18096"/>
    </source>
</evidence>
<dbReference type="Proteomes" id="UP000177506">
    <property type="component" value="Unassembled WGS sequence"/>
</dbReference>
<evidence type="ECO:0000313" key="4">
    <source>
        <dbReference type="Proteomes" id="UP000177506"/>
    </source>
</evidence>
<dbReference type="AlphaFoldDB" id="A0A1G1TG69"/>
<reference evidence="3 4" key="1">
    <citation type="submission" date="2016-08" db="EMBL/GenBank/DDBJ databases">
        <title>Hymenobacter coccineus sp. nov., Hymenobacter lapidarius sp. nov. and Hymenobacter glacialis sp. nov., isolated from Antarctic soil.</title>
        <authorList>
            <person name="Sedlacek I."/>
            <person name="Kralova S."/>
            <person name="Kyrova K."/>
            <person name="Maslanova I."/>
            <person name="Stankova E."/>
            <person name="Vrbovska V."/>
            <person name="Nemec M."/>
            <person name="Bartak M."/>
            <person name="Svec P."/>
            <person name="Busse H.-J."/>
            <person name="Pantucek R."/>
        </authorList>
    </citation>
    <scope>NUCLEOTIDE SEQUENCE [LARGE SCALE GENOMIC DNA]</scope>
    <source>
        <strain evidence="3 4">CCM 8649</strain>
    </source>
</reference>
<comment type="caution">
    <text evidence="3">The sequence shown here is derived from an EMBL/GenBank/DDBJ whole genome shotgun (WGS) entry which is preliminary data.</text>
</comment>
<dbReference type="EMBL" id="MDZA01000222">
    <property type="protein sequence ID" value="OGX89882.1"/>
    <property type="molecule type" value="Genomic_DNA"/>
</dbReference>
<feature type="domain" description="THUMP-like" evidence="1">
    <location>
        <begin position="323"/>
        <end position="394"/>
    </location>
</feature>
<evidence type="ECO:0000259" key="2">
    <source>
        <dbReference type="Pfam" id="PF22013"/>
    </source>
</evidence>
<dbReference type="InterPro" id="IPR054168">
    <property type="entry name" value="PG_1098_Fer"/>
</dbReference>
<dbReference type="RefSeq" id="WP_070744185.1">
    <property type="nucleotide sequence ID" value="NZ_MDZA01000222.1"/>
</dbReference>
<accession>A0A1G1TG69</accession>
<sequence length="415" mass="45845">MEFPLPEAARRYVAAHLHDDPAHLALQARRHPGLPVPELVRQIQARQKAQSKLPAWAANPDLAFPPALSVEQASSERTATFKAGLVDGERLADLTGGFGADAAHFAARVAQVDYVERSPQLAAVVRYNFRLLGIDNVAVHHADALAFLKATPHHYDWIYLDPARRDTASRKIFRLTDCEPDVLHLLPLLLHKADRVLLKTSPMLDIEQAVQELKHVRRLWVLALDNEVKEVLYELGPEPAVDPERFALNLRRDGTRQEFRLNKAREARAVPRYAEAQQFLYEPNAAVLKAGAFRSIGTAFELLKLHQHSHLYTSATLRADFPGRIFRVLAVEKADGAALKAHLGPEARAHVTTRNFPDSVADFRLRTGIREGGDTYLFATTDLRGRPVVLVCEKAVLPSLADAAPAGPAPSGGVA</sequence>
<name>A0A1G1TG69_9BACT</name>
<dbReference type="Gene3D" id="3.40.50.150">
    <property type="entry name" value="Vaccinia Virus protein VP39"/>
    <property type="match status" value="1"/>
</dbReference>
<dbReference type="OrthoDB" id="1000417at2"/>
<keyword evidence="4" id="KW-1185">Reference proteome</keyword>